<gene>
    <name evidence="1" type="ORF">SAMN02745229_01738</name>
</gene>
<sequence length="457" mass="52397">MNIDKYIKGIISLVKKDDTKDIIPEETKAVSRKDPKIHILYKWEKGGKFFAPGVLLYVENGKGLLHEEYYYDYEKMSFGTLMFRDTPLFQLQGRGYYCPTCEKIVKSGYDLEKTKEFSCDAINEDGALFEDVVEQMKPLLGLLEEDFYCLWDTKLYPTDGNENLFWDFPNEDKALLGSCICYLGDGNYASIIPHYTIGTQPKRLYNPERAEYYRDKKGSRAIAYYMDGNLTALIDGHHKAMAAAMEHREVSAVVISNCYYGEGKKEKYLSANEVQFRLEDLPNDEPIYEWIRARLGRKDRVKKTYKEINVTDDTAFSFDTKELARQYPTVFEKGCVDYFGKIDDELIDGLVYGKGTGTKIVPRAAGASYLDDLQLLIKALGTIRHKRFFEVADHILHTEVDVDTLIMCVDQIGRQLDMGDTMGSGMDIDGIKDYLITYMAEIEDEFPAVGKEIFMIL</sequence>
<dbReference type="AlphaFoldDB" id="A0A1M5YUE2"/>
<evidence type="ECO:0000313" key="1">
    <source>
        <dbReference type="EMBL" id="SHI15732.1"/>
    </source>
</evidence>
<reference evidence="2" key="1">
    <citation type="submission" date="2016-11" db="EMBL/GenBank/DDBJ databases">
        <authorList>
            <person name="Varghese N."/>
            <person name="Submissions S."/>
        </authorList>
    </citation>
    <scope>NUCLEOTIDE SEQUENCE [LARGE SCALE GENOMIC DNA]</scope>
    <source>
        <strain evidence="2">DSM 3071</strain>
    </source>
</reference>
<proteinExistence type="predicted"/>
<evidence type="ECO:0000313" key="2">
    <source>
        <dbReference type="Proteomes" id="UP000184278"/>
    </source>
</evidence>
<accession>A0A1M5YUE2</accession>
<dbReference type="RefSeq" id="WP_073387057.1">
    <property type="nucleotide sequence ID" value="NZ_FQXK01000013.1"/>
</dbReference>
<dbReference type="STRING" id="1121131.SAMN02745229_01738"/>
<dbReference type="EMBL" id="FQXK01000013">
    <property type="protein sequence ID" value="SHI15732.1"/>
    <property type="molecule type" value="Genomic_DNA"/>
</dbReference>
<dbReference type="OrthoDB" id="1884491at2"/>
<name>A0A1M5YUE2_BUTFI</name>
<dbReference type="Proteomes" id="UP000184278">
    <property type="component" value="Unassembled WGS sequence"/>
</dbReference>
<protein>
    <submittedName>
        <fullName evidence="1">Uncharacterized protein</fullName>
    </submittedName>
</protein>
<organism evidence="1 2">
    <name type="scientific">Butyrivibrio fibrisolvens DSM 3071</name>
    <dbReference type="NCBI Taxonomy" id="1121131"/>
    <lineage>
        <taxon>Bacteria</taxon>
        <taxon>Bacillati</taxon>
        <taxon>Bacillota</taxon>
        <taxon>Clostridia</taxon>
        <taxon>Lachnospirales</taxon>
        <taxon>Lachnospiraceae</taxon>
        <taxon>Butyrivibrio</taxon>
    </lineage>
</organism>
<keyword evidence="2" id="KW-1185">Reference proteome</keyword>
<dbReference type="GeneID" id="89509998"/>